<evidence type="ECO:0000259" key="2">
    <source>
        <dbReference type="PROSITE" id="PS50943"/>
    </source>
</evidence>
<dbReference type="Proteomes" id="UP000261875">
    <property type="component" value="Chromosome"/>
</dbReference>
<dbReference type="GO" id="GO:0003677">
    <property type="term" value="F:DNA binding"/>
    <property type="evidence" value="ECO:0007669"/>
    <property type="project" value="InterPro"/>
</dbReference>
<dbReference type="InterPro" id="IPR001387">
    <property type="entry name" value="Cro/C1-type_HTH"/>
</dbReference>
<dbReference type="SUPFAM" id="SSF47413">
    <property type="entry name" value="lambda repressor-like DNA-binding domains"/>
    <property type="match status" value="1"/>
</dbReference>
<dbReference type="AlphaFoldDB" id="A0A2U8I6C1"/>
<gene>
    <name evidence="3" type="ORF">CCS41_10000</name>
</gene>
<dbReference type="PROSITE" id="PS50943">
    <property type="entry name" value="HTH_CROC1"/>
    <property type="match status" value="1"/>
</dbReference>
<protein>
    <recommendedName>
        <fullName evidence="2">HTH cro/C1-type domain-containing protein</fullName>
    </recommendedName>
</protein>
<dbReference type="EMBL" id="CP021659">
    <property type="protein sequence ID" value="AWK14733.1"/>
    <property type="molecule type" value="Genomic_DNA"/>
</dbReference>
<dbReference type="CDD" id="cd00093">
    <property type="entry name" value="HTH_XRE"/>
    <property type="match status" value="1"/>
</dbReference>
<proteinExistence type="predicted"/>
<evidence type="ECO:0000313" key="3">
    <source>
        <dbReference type="EMBL" id="AWK14733.1"/>
    </source>
</evidence>
<dbReference type="Gene3D" id="1.10.260.40">
    <property type="entry name" value="lambda repressor-like DNA-binding domains"/>
    <property type="match status" value="1"/>
</dbReference>
<keyword evidence="4" id="KW-1185">Reference proteome</keyword>
<feature type="domain" description="HTH cro/C1-type" evidence="2">
    <location>
        <begin position="8"/>
        <end position="61"/>
    </location>
</feature>
<evidence type="ECO:0000256" key="1">
    <source>
        <dbReference type="SAM" id="MobiDB-lite"/>
    </source>
</evidence>
<organism evidence="3 4">
    <name type="scientific">Candidatus Fukatsuia symbiotica</name>
    <dbReference type="NCBI Taxonomy" id="1878942"/>
    <lineage>
        <taxon>Bacteria</taxon>
        <taxon>Pseudomonadati</taxon>
        <taxon>Pseudomonadota</taxon>
        <taxon>Gammaproteobacteria</taxon>
        <taxon>Enterobacterales</taxon>
        <taxon>Yersiniaceae</taxon>
        <taxon>Candidatus Fukatsuia</taxon>
    </lineage>
</organism>
<dbReference type="SMART" id="SM00530">
    <property type="entry name" value="HTH_XRE"/>
    <property type="match status" value="1"/>
</dbReference>
<dbReference type="InterPro" id="IPR010982">
    <property type="entry name" value="Lambda_DNA-bd_dom_sf"/>
</dbReference>
<dbReference type="OrthoDB" id="3196789at2"/>
<name>A0A2U8I6C1_9GAMM</name>
<feature type="region of interest" description="Disordered" evidence="1">
    <location>
        <begin position="15"/>
        <end position="36"/>
    </location>
</feature>
<sequence length="111" mass="12300">MDNFGGRLREERKRLGMTQTEFADVGGVQKTTQSNYENNIRLPDAQYLGSITKIGIDIAYIITGARTIKADITTEEQKLVENYRAMDDSAKLNIQAVGDAFAQSKPNLKTG</sequence>
<accession>A0A2U8I6C1</accession>
<dbReference type="Pfam" id="PF01381">
    <property type="entry name" value="HTH_3"/>
    <property type="match status" value="1"/>
</dbReference>
<reference evidence="3 4" key="1">
    <citation type="submission" date="2017-05" db="EMBL/GenBank/DDBJ databases">
        <title>Genome sequence of Candidatus Fukatsuia symbiotica and Candidatus Hamiltonella defensa from Acyrthosiphon pisum strain 5D.</title>
        <authorList>
            <person name="Patel V.A."/>
            <person name="Chevignon G."/>
            <person name="Russell J.A."/>
            <person name="Oliver K.M."/>
        </authorList>
    </citation>
    <scope>NUCLEOTIDE SEQUENCE [LARGE SCALE GENOMIC DNA]</scope>
    <source>
        <strain evidence="3 4">5D</strain>
    </source>
</reference>
<dbReference type="RefSeq" id="WP_119797537.1">
    <property type="nucleotide sequence ID" value="NZ_CP021659.1"/>
</dbReference>
<dbReference type="KEGG" id="fsm:CCS41_10000"/>
<evidence type="ECO:0000313" key="4">
    <source>
        <dbReference type="Proteomes" id="UP000261875"/>
    </source>
</evidence>